<name>A0A453PLB1_AEGTS</name>
<reference evidence="2" key="2">
    <citation type="journal article" date="2017" name="Nat. Plants">
        <title>The Aegilops tauschii genome reveals multiple impacts of transposons.</title>
        <authorList>
            <person name="Zhao G."/>
            <person name="Zou C."/>
            <person name="Li K."/>
            <person name="Wang K."/>
            <person name="Li T."/>
            <person name="Gao L."/>
            <person name="Zhang X."/>
            <person name="Wang H."/>
            <person name="Yang Z."/>
            <person name="Liu X."/>
            <person name="Jiang W."/>
            <person name="Mao L."/>
            <person name="Kong X."/>
            <person name="Jiao Y."/>
            <person name="Jia J."/>
        </authorList>
    </citation>
    <scope>NUCLEOTIDE SEQUENCE [LARGE SCALE GENOMIC DNA]</scope>
    <source>
        <strain evidence="2">cv. AL8/78</strain>
    </source>
</reference>
<organism evidence="1 2">
    <name type="scientific">Aegilops tauschii subsp. strangulata</name>
    <name type="common">Goatgrass</name>
    <dbReference type="NCBI Taxonomy" id="200361"/>
    <lineage>
        <taxon>Eukaryota</taxon>
        <taxon>Viridiplantae</taxon>
        <taxon>Streptophyta</taxon>
        <taxon>Embryophyta</taxon>
        <taxon>Tracheophyta</taxon>
        <taxon>Spermatophyta</taxon>
        <taxon>Magnoliopsida</taxon>
        <taxon>Liliopsida</taxon>
        <taxon>Poales</taxon>
        <taxon>Poaceae</taxon>
        <taxon>BOP clade</taxon>
        <taxon>Pooideae</taxon>
        <taxon>Triticodae</taxon>
        <taxon>Triticeae</taxon>
        <taxon>Triticinae</taxon>
        <taxon>Aegilops</taxon>
    </lineage>
</organism>
<reference evidence="1" key="4">
    <citation type="submission" date="2019-03" db="UniProtKB">
        <authorList>
            <consortium name="EnsemblPlants"/>
        </authorList>
    </citation>
    <scope>IDENTIFICATION</scope>
</reference>
<reference evidence="1" key="5">
    <citation type="journal article" date="2021" name="G3 (Bethesda)">
        <title>Aegilops tauschii genome assembly Aet v5.0 features greater sequence contiguity and improved annotation.</title>
        <authorList>
            <person name="Wang L."/>
            <person name="Zhu T."/>
            <person name="Rodriguez J.C."/>
            <person name="Deal K.R."/>
            <person name="Dubcovsky J."/>
            <person name="McGuire P.E."/>
            <person name="Lux T."/>
            <person name="Spannagl M."/>
            <person name="Mayer K.F.X."/>
            <person name="Baldrich P."/>
            <person name="Meyers B.C."/>
            <person name="Huo N."/>
            <person name="Gu Y.Q."/>
            <person name="Zhou H."/>
            <person name="Devos K.M."/>
            <person name="Bennetzen J.L."/>
            <person name="Unver T."/>
            <person name="Budak H."/>
            <person name="Gulick P.J."/>
            <person name="Galiba G."/>
            <person name="Kalapos B."/>
            <person name="Nelson D.R."/>
            <person name="Li P."/>
            <person name="You F.M."/>
            <person name="Luo M.C."/>
            <person name="Dvorak J."/>
        </authorList>
    </citation>
    <scope>NUCLEOTIDE SEQUENCE [LARGE SCALE GENOMIC DNA]</scope>
    <source>
        <strain evidence="1">cv. AL8/78</strain>
    </source>
</reference>
<reference evidence="2" key="1">
    <citation type="journal article" date="2014" name="Science">
        <title>Ancient hybridizations among the ancestral genomes of bread wheat.</title>
        <authorList>
            <consortium name="International Wheat Genome Sequencing Consortium,"/>
            <person name="Marcussen T."/>
            <person name="Sandve S.R."/>
            <person name="Heier L."/>
            <person name="Spannagl M."/>
            <person name="Pfeifer M."/>
            <person name="Jakobsen K.S."/>
            <person name="Wulff B.B."/>
            <person name="Steuernagel B."/>
            <person name="Mayer K.F."/>
            <person name="Olsen O.A."/>
        </authorList>
    </citation>
    <scope>NUCLEOTIDE SEQUENCE [LARGE SCALE GENOMIC DNA]</scope>
    <source>
        <strain evidence="2">cv. AL8/78</strain>
    </source>
</reference>
<dbReference type="EnsemblPlants" id="AET6Gv20770600.13">
    <property type="protein sequence ID" value="AET6Gv20770600.13"/>
    <property type="gene ID" value="AET6Gv20770600"/>
</dbReference>
<accession>A0A453PLB1</accession>
<dbReference type="AlphaFoldDB" id="A0A453PLB1"/>
<evidence type="ECO:0000313" key="2">
    <source>
        <dbReference type="Proteomes" id="UP000015105"/>
    </source>
</evidence>
<reference evidence="1" key="3">
    <citation type="journal article" date="2017" name="Nature">
        <title>Genome sequence of the progenitor of the wheat D genome Aegilops tauschii.</title>
        <authorList>
            <person name="Luo M.C."/>
            <person name="Gu Y.Q."/>
            <person name="Puiu D."/>
            <person name="Wang H."/>
            <person name="Twardziok S.O."/>
            <person name="Deal K.R."/>
            <person name="Huo N."/>
            <person name="Zhu T."/>
            <person name="Wang L."/>
            <person name="Wang Y."/>
            <person name="McGuire P.E."/>
            <person name="Liu S."/>
            <person name="Long H."/>
            <person name="Ramasamy R.K."/>
            <person name="Rodriguez J.C."/>
            <person name="Van S.L."/>
            <person name="Yuan L."/>
            <person name="Wang Z."/>
            <person name="Xia Z."/>
            <person name="Xiao L."/>
            <person name="Anderson O.D."/>
            <person name="Ouyang S."/>
            <person name="Liang Y."/>
            <person name="Zimin A.V."/>
            <person name="Pertea G."/>
            <person name="Qi P."/>
            <person name="Bennetzen J.L."/>
            <person name="Dai X."/>
            <person name="Dawson M.W."/>
            <person name="Muller H.G."/>
            <person name="Kugler K."/>
            <person name="Rivarola-Duarte L."/>
            <person name="Spannagl M."/>
            <person name="Mayer K.F.X."/>
            <person name="Lu F.H."/>
            <person name="Bevan M.W."/>
            <person name="Leroy P."/>
            <person name="Li P."/>
            <person name="You F.M."/>
            <person name="Sun Q."/>
            <person name="Liu Z."/>
            <person name="Lyons E."/>
            <person name="Wicker T."/>
            <person name="Salzberg S.L."/>
            <person name="Devos K.M."/>
            <person name="Dvorak J."/>
        </authorList>
    </citation>
    <scope>NUCLEOTIDE SEQUENCE [LARGE SCALE GENOMIC DNA]</scope>
    <source>
        <strain evidence="1">cv. AL8/78</strain>
    </source>
</reference>
<sequence length="39" mass="4132">MTPVQLIISCTRIVNDTPVAFDPLCSILLSSPSLDGTRG</sequence>
<dbReference type="Proteomes" id="UP000015105">
    <property type="component" value="Chromosome 6D"/>
</dbReference>
<proteinExistence type="predicted"/>
<protein>
    <submittedName>
        <fullName evidence="1">Uncharacterized protein</fullName>
    </submittedName>
</protein>
<evidence type="ECO:0000313" key="1">
    <source>
        <dbReference type="EnsemblPlants" id="AET6Gv20770600.13"/>
    </source>
</evidence>
<dbReference type="Gramene" id="AET6Gv20770600.13">
    <property type="protein sequence ID" value="AET6Gv20770600.13"/>
    <property type="gene ID" value="AET6Gv20770600"/>
</dbReference>
<keyword evidence="2" id="KW-1185">Reference proteome</keyword>